<dbReference type="EMBL" id="AZHW01001317">
    <property type="protein sequence ID" value="ETW93052.1"/>
    <property type="molecule type" value="Genomic_DNA"/>
</dbReference>
<sequence length="151" mass="17050">MAQIYDEIGIGYSDYRRPEPRLAVSIHRALGESQTVVNVGAGAGSYEPTDRSVVAVEPSLVMIHQRRPEHAPVVQASATDLPFSESAFDASLAILTMHHWPDRVRGLREMWRVARKRVVIVTWDPEVFDFWLTADYFPEITEIDRGMGVTL</sequence>
<reference evidence="2 3" key="1">
    <citation type="journal article" date="2014" name="Nature">
        <title>An environmental bacterial taxon with a large and distinct metabolic repertoire.</title>
        <authorList>
            <person name="Wilson M.C."/>
            <person name="Mori T."/>
            <person name="Ruckert C."/>
            <person name="Uria A.R."/>
            <person name="Helf M.J."/>
            <person name="Takada K."/>
            <person name="Gernert C."/>
            <person name="Steffens U.A."/>
            <person name="Heycke N."/>
            <person name="Schmitt S."/>
            <person name="Rinke C."/>
            <person name="Helfrich E.J."/>
            <person name="Brachmann A.O."/>
            <person name="Gurgui C."/>
            <person name="Wakimoto T."/>
            <person name="Kracht M."/>
            <person name="Crusemann M."/>
            <person name="Hentschel U."/>
            <person name="Abe I."/>
            <person name="Matsunaga S."/>
            <person name="Kalinowski J."/>
            <person name="Takeyama H."/>
            <person name="Piel J."/>
        </authorList>
    </citation>
    <scope>NUCLEOTIDE SEQUENCE [LARGE SCALE GENOMIC DNA]</scope>
    <source>
        <strain evidence="3">TSY1</strain>
    </source>
</reference>
<proteinExistence type="predicted"/>
<evidence type="ECO:0000313" key="3">
    <source>
        <dbReference type="Proteomes" id="UP000019141"/>
    </source>
</evidence>
<keyword evidence="3" id="KW-1185">Reference proteome</keyword>
<feature type="domain" description="Methyltransferase type 11" evidence="1">
    <location>
        <begin position="39"/>
        <end position="119"/>
    </location>
</feature>
<dbReference type="Proteomes" id="UP000019141">
    <property type="component" value="Unassembled WGS sequence"/>
</dbReference>
<dbReference type="GO" id="GO:0008757">
    <property type="term" value="F:S-adenosylmethionine-dependent methyltransferase activity"/>
    <property type="evidence" value="ECO:0007669"/>
    <property type="project" value="InterPro"/>
</dbReference>
<evidence type="ECO:0000313" key="2">
    <source>
        <dbReference type="EMBL" id="ETW93052.1"/>
    </source>
</evidence>
<gene>
    <name evidence="2" type="ORF">ETSY1_40915</name>
</gene>
<evidence type="ECO:0000259" key="1">
    <source>
        <dbReference type="Pfam" id="PF08241"/>
    </source>
</evidence>
<protein>
    <recommendedName>
        <fullName evidence="1">Methyltransferase type 11 domain-containing protein</fullName>
    </recommendedName>
</protein>
<comment type="caution">
    <text evidence="2">The sequence shown here is derived from an EMBL/GenBank/DDBJ whole genome shotgun (WGS) entry which is preliminary data.</text>
</comment>
<dbReference type="InterPro" id="IPR029063">
    <property type="entry name" value="SAM-dependent_MTases_sf"/>
</dbReference>
<dbReference type="Gene3D" id="3.40.50.150">
    <property type="entry name" value="Vaccinia Virus protein VP39"/>
    <property type="match status" value="1"/>
</dbReference>
<dbReference type="Pfam" id="PF08241">
    <property type="entry name" value="Methyltransf_11"/>
    <property type="match status" value="1"/>
</dbReference>
<accession>W4L4Q9</accession>
<dbReference type="InterPro" id="IPR013216">
    <property type="entry name" value="Methyltransf_11"/>
</dbReference>
<feature type="non-terminal residue" evidence="2">
    <location>
        <position position="151"/>
    </location>
</feature>
<dbReference type="HOGENOM" id="CLU_1735228_0_0_7"/>
<organism evidence="2 3">
    <name type="scientific">Entotheonella factor</name>
    <dbReference type="NCBI Taxonomy" id="1429438"/>
    <lineage>
        <taxon>Bacteria</taxon>
        <taxon>Pseudomonadati</taxon>
        <taxon>Nitrospinota/Tectimicrobiota group</taxon>
        <taxon>Candidatus Tectimicrobiota</taxon>
        <taxon>Candidatus Entotheonellia</taxon>
        <taxon>Candidatus Entotheonellales</taxon>
        <taxon>Candidatus Entotheonellaceae</taxon>
        <taxon>Candidatus Entotheonella</taxon>
    </lineage>
</organism>
<dbReference type="SUPFAM" id="SSF53335">
    <property type="entry name" value="S-adenosyl-L-methionine-dependent methyltransferases"/>
    <property type="match status" value="1"/>
</dbReference>
<name>W4L4Q9_ENTF1</name>
<dbReference type="AlphaFoldDB" id="W4L4Q9"/>